<keyword evidence="2" id="KW-1185">Reference proteome</keyword>
<dbReference type="EMBL" id="BEZZ01000411">
    <property type="protein sequence ID" value="GCC32069.1"/>
    <property type="molecule type" value="Genomic_DNA"/>
</dbReference>
<organism evidence="1 2">
    <name type="scientific">Chiloscyllium punctatum</name>
    <name type="common">Brownbanded bambooshark</name>
    <name type="synonym">Hemiscyllium punctatum</name>
    <dbReference type="NCBI Taxonomy" id="137246"/>
    <lineage>
        <taxon>Eukaryota</taxon>
        <taxon>Metazoa</taxon>
        <taxon>Chordata</taxon>
        <taxon>Craniata</taxon>
        <taxon>Vertebrata</taxon>
        <taxon>Chondrichthyes</taxon>
        <taxon>Elasmobranchii</taxon>
        <taxon>Galeomorphii</taxon>
        <taxon>Galeoidea</taxon>
        <taxon>Orectolobiformes</taxon>
        <taxon>Hemiscylliidae</taxon>
        <taxon>Chiloscyllium</taxon>
    </lineage>
</organism>
<protein>
    <submittedName>
        <fullName evidence="1">Uncharacterized protein</fullName>
    </submittedName>
</protein>
<evidence type="ECO:0000313" key="1">
    <source>
        <dbReference type="EMBL" id="GCC32069.1"/>
    </source>
</evidence>
<dbReference type="AlphaFoldDB" id="A0A401SNU8"/>
<dbReference type="Proteomes" id="UP000287033">
    <property type="component" value="Unassembled WGS sequence"/>
</dbReference>
<sequence>MEHGKQAGCWAGMAAAGVLGRDGSRRDAGPGWQQAGCWAGMAAGGVLGRDGSSRGAGLGWQQPGCWAGMAAAGVLGRDGSRRGAGPGWQQAGCWAGMAAVPVSIEVKLIDSLDGGFSENYGSVTDARFRDRRLHSARVIE</sequence>
<gene>
    <name evidence="1" type="ORF">chiPu_0010529</name>
</gene>
<proteinExistence type="predicted"/>
<name>A0A401SNU8_CHIPU</name>
<accession>A0A401SNU8</accession>
<comment type="caution">
    <text evidence="1">The sequence shown here is derived from an EMBL/GenBank/DDBJ whole genome shotgun (WGS) entry which is preliminary data.</text>
</comment>
<reference evidence="1 2" key="1">
    <citation type="journal article" date="2018" name="Nat. Ecol. Evol.">
        <title>Shark genomes provide insights into elasmobranch evolution and the origin of vertebrates.</title>
        <authorList>
            <person name="Hara Y"/>
            <person name="Yamaguchi K"/>
            <person name="Onimaru K"/>
            <person name="Kadota M"/>
            <person name="Koyanagi M"/>
            <person name="Keeley SD"/>
            <person name="Tatsumi K"/>
            <person name="Tanaka K"/>
            <person name="Motone F"/>
            <person name="Kageyama Y"/>
            <person name="Nozu R"/>
            <person name="Adachi N"/>
            <person name="Nishimura O"/>
            <person name="Nakagawa R"/>
            <person name="Tanegashima C"/>
            <person name="Kiyatake I"/>
            <person name="Matsumoto R"/>
            <person name="Murakumo K"/>
            <person name="Nishida K"/>
            <person name="Terakita A"/>
            <person name="Kuratani S"/>
            <person name="Sato K"/>
            <person name="Hyodo S Kuraku.S."/>
        </authorList>
    </citation>
    <scope>NUCLEOTIDE SEQUENCE [LARGE SCALE GENOMIC DNA]</scope>
</reference>
<evidence type="ECO:0000313" key="2">
    <source>
        <dbReference type="Proteomes" id="UP000287033"/>
    </source>
</evidence>